<accession>A0A0B2V2D5</accession>
<keyword evidence="2" id="KW-1185">Reference proteome</keyword>
<protein>
    <submittedName>
        <fullName evidence="1">Uncharacterized protein</fullName>
    </submittedName>
</protein>
<reference evidence="1 2" key="1">
    <citation type="submission" date="2014-11" db="EMBL/GenBank/DDBJ databases">
        <title>Genetic blueprint of the zoonotic pathogen Toxocara canis.</title>
        <authorList>
            <person name="Zhu X.-Q."/>
            <person name="Korhonen P.K."/>
            <person name="Cai H."/>
            <person name="Young N.D."/>
            <person name="Nejsum P."/>
            <person name="von Samson-Himmelstjerna G."/>
            <person name="Boag P.R."/>
            <person name="Tan P."/>
            <person name="Li Q."/>
            <person name="Min J."/>
            <person name="Yang Y."/>
            <person name="Wang X."/>
            <person name="Fang X."/>
            <person name="Hall R.S."/>
            <person name="Hofmann A."/>
            <person name="Sternberg P.W."/>
            <person name="Jex A.R."/>
            <person name="Gasser R.B."/>
        </authorList>
    </citation>
    <scope>NUCLEOTIDE SEQUENCE [LARGE SCALE GENOMIC DNA]</scope>
    <source>
        <strain evidence="1">PN_DK_2014</strain>
    </source>
</reference>
<dbReference type="AlphaFoldDB" id="A0A0B2V2D5"/>
<evidence type="ECO:0000313" key="1">
    <source>
        <dbReference type="EMBL" id="KHN75165.1"/>
    </source>
</evidence>
<sequence>MMAPCSIRSSRLAESSVVAFGVPINTAILFTSPSTVPSIYITFVMTEYNCGSKQHWIVDVWFVYTSCTSLSNHPTTDRMAACNFSNGAYICGVSNLDAMLPANRCRSISHIQGSHEPVRSPRTRVKNGTLICVANYRRVRSFFHTVDHPSLSARSVCLGARAFSVFLLRMRLWPEHPLVCLHKLYELVESSDYRPHGRL</sequence>
<gene>
    <name evidence="1" type="ORF">Tcan_00359</name>
</gene>
<name>A0A0B2V2D5_TOXCA</name>
<proteinExistence type="predicted"/>
<dbReference type="EMBL" id="JPKZ01002777">
    <property type="protein sequence ID" value="KHN75165.1"/>
    <property type="molecule type" value="Genomic_DNA"/>
</dbReference>
<evidence type="ECO:0000313" key="2">
    <source>
        <dbReference type="Proteomes" id="UP000031036"/>
    </source>
</evidence>
<organism evidence="1 2">
    <name type="scientific">Toxocara canis</name>
    <name type="common">Canine roundworm</name>
    <dbReference type="NCBI Taxonomy" id="6265"/>
    <lineage>
        <taxon>Eukaryota</taxon>
        <taxon>Metazoa</taxon>
        <taxon>Ecdysozoa</taxon>
        <taxon>Nematoda</taxon>
        <taxon>Chromadorea</taxon>
        <taxon>Rhabditida</taxon>
        <taxon>Spirurina</taxon>
        <taxon>Ascaridomorpha</taxon>
        <taxon>Ascaridoidea</taxon>
        <taxon>Toxocaridae</taxon>
        <taxon>Toxocara</taxon>
    </lineage>
</organism>
<dbReference type="Proteomes" id="UP000031036">
    <property type="component" value="Unassembled WGS sequence"/>
</dbReference>
<comment type="caution">
    <text evidence="1">The sequence shown here is derived from an EMBL/GenBank/DDBJ whole genome shotgun (WGS) entry which is preliminary data.</text>
</comment>